<dbReference type="Pfam" id="PF00009">
    <property type="entry name" value="GTP_EFTU"/>
    <property type="match status" value="1"/>
</dbReference>
<dbReference type="PRINTS" id="PR00315">
    <property type="entry name" value="ELONGATNFCT"/>
</dbReference>
<dbReference type="SUPFAM" id="SSF50447">
    <property type="entry name" value="Translation proteins"/>
    <property type="match status" value="1"/>
</dbReference>
<dbReference type="InterPro" id="IPR009001">
    <property type="entry name" value="Transl_elong_EF1A/Init_IF2_C"/>
</dbReference>
<evidence type="ECO:0000313" key="9">
    <source>
        <dbReference type="EMBL" id="ASI13703.1"/>
    </source>
</evidence>
<evidence type="ECO:0000256" key="2">
    <source>
        <dbReference type="ARBA" id="ARBA00022540"/>
    </source>
</evidence>
<dbReference type="AlphaFoldDB" id="A0A218NML4"/>
<dbReference type="Gene3D" id="2.40.30.10">
    <property type="entry name" value="Translation factors"/>
    <property type="match status" value="2"/>
</dbReference>
<evidence type="ECO:0000256" key="5">
    <source>
        <dbReference type="ARBA" id="ARBA00022917"/>
    </source>
</evidence>
<keyword evidence="4" id="KW-0378">Hydrolase</keyword>
<dbReference type="Gene3D" id="3.40.50.300">
    <property type="entry name" value="P-loop containing nucleotide triphosphate hydrolases"/>
    <property type="match status" value="1"/>
</dbReference>
<protein>
    <recommendedName>
        <fullName evidence="1">protein-synthesizing GTPase</fullName>
        <ecNumber evidence="1">3.6.5.3</ecNumber>
    </recommendedName>
</protein>
<dbReference type="InterPro" id="IPR050543">
    <property type="entry name" value="eIF2G"/>
</dbReference>
<dbReference type="FunFam" id="2.40.30.10:FF:000009">
    <property type="entry name" value="Eukaryotic translation initiation factor 2 subunit gamma"/>
    <property type="match status" value="1"/>
</dbReference>
<dbReference type="GO" id="GO:0001731">
    <property type="term" value="P:formation of translation preinitiation complex"/>
    <property type="evidence" value="ECO:0007669"/>
    <property type="project" value="TreeGrafter"/>
</dbReference>
<evidence type="ECO:0000313" key="10">
    <source>
        <dbReference type="Proteomes" id="UP000197679"/>
    </source>
</evidence>
<dbReference type="GO" id="GO:0003924">
    <property type="term" value="F:GTPase activity"/>
    <property type="evidence" value="ECO:0007669"/>
    <property type="project" value="InterPro"/>
</dbReference>
<evidence type="ECO:0000256" key="6">
    <source>
        <dbReference type="ARBA" id="ARBA00023134"/>
    </source>
</evidence>
<dbReference type="Pfam" id="PF09173">
    <property type="entry name" value="eIF2_C"/>
    <property type="match status" value="1"/>
</dbReference>
<gene>
    <name evidence="9" type="ORF">Mia14_0381</name>
</gene>
<dbReference type="CDD" id="cd03688">
    <property type="entry name" value="eIF2_gamma_II"/>
    <property type="match status" value="1"/>
</dbReference>
<dbReference type="GO" id="GO:0005829">
    <property type="term" value="C:cytosol"/>
    <property type="evidence" value="ECO:0007669"/>
    <property type="project" value="TreeGrafter"/>
</dbReference>
<keyword evidence="10" id="KW-1185">Reference proteome</keyword>
<organism evidence="9 10">
    <name type="scientific">Candidatus Mancarchaeum acidiphilum</name>
    <dbReference type="NCBI Taxonomy" id="1920749"/>
    <lineage>
        <taxon>Archaea</taxon>
        <taxon>Candidatus Micrarchaeota</taxon>
        <taxon>Candidatus Mancarchaeum</taxon>
    </lineage>
</organism>
<dbReference type="NCBIfam" id="NF003077">
    <property type="entry name" value="PRK04000.1"/>
    <property type="match status" value="1"/>
</dbReference>
<dbReference type="InterPro" id="IPR027417">
    <property type="entry name" value="P-loop_NTPase"/>
</dbReference>
<dbReference type="InterPro" id="IPR044127">
    <property type="entry name" value="eIF2g_dom_2"/>
</dbReference>
<dbReference type="KEGG" id="marh:Mia14_0381"/>
<evidence type="ECO:0000259" key="8">
    <source>
        <dbReference type="PROSITE" id="PS51722"/>
    </source>
</evidence>
<reference evidence="9 10" key="1">
    <citation type="journal article" date="2017" name="Nat. Commun.">
        <title>'ARMAN' archaea depend on association with euryarchaeal host in culture and in situ.</title>
        <authorList>
            <person name="Golyshina O."/>
            <person name="Toshchakov S."/>
            <person name="Makarova K."/>
            <person name="Gavrilov S."/>
            <person name="Korzhenkov A."/>
            <person name="La Cono V."/>
            <person name="Arcadi E."/>
            <person name="Nechitaylo T."/>
            <person name="Ferrer M."/>
            <person name="Kublanov I."/>
            <person name="Wolf Y."/>
            <person name="Yakimov M."/>
            <person name="Golyshin P."/>
            <person name="Slesarev A."/>
            <person name="Kozyavkin S."/>
        </authorList>
    </citation>
    <scope>NUCLEOTIDE SEQUENCE [LARGE SCALE GENOMIC DNA]</scope>
    <source>
        <strain evidence="9 10">Mia14</strain>
    </source>
</reference>
<dbReference type="InterPro" id="IPR009000">
    <property type="entry name" value="Transl_B-barrel_sf"/>
</dbReference>
<evidence type="ECO:0000256" key="4">
    <source>
        <dbReference type="ARBA" id="ARBA00022801"/>
    </source>
</evidence>
<keyword evidence="3" id="KW-0547">Nucleotide-binding</keyword>
<dbReference type="PANTHER" id="PTHR42854:SF3">
    <property type="entry name" value="EUKARYOTIC TRANSLATION INITIATION FACTOR 2 SUBUNIT 3-RELATED"/>
    <property type="match status" value="1"/>
</dbReference>
<keyword evidence="2 9" id="KW-0396">Initiation factor</keyword>
<accession>A0A218NML4</accession>
<evidence type="ECO:0000256" key="7">
    <source>
        <dbReference type="ARBA" id="ARBA00048107"/>
    </source>
</evidence>
<dbReference type="SUPFAM" id="SSF52540">
    <property type="entry name" value="P-loop containing nucleoside triphosphate hydrolases"/>
    <property type="match status" value="1"/>
</dbReference>
<dbReference type="InterPro" id="IPR015256">
    <property type="entry name" value="eIF2g_C"/>
</dbReference>
<dbReference type="SUPFAM" id="SSF50465">
    <property type="entry name" value="EF-Tu/eEF-1alpha/eIF2-gamma C-terminal domain"/>
    <property type="match status" value="1"/>
</dbReference>
<dbReference type="PROSITE" id="PS51722">
    <property type="entry name" value="G_TR_2"/>
    <property type="match status" value="1"/>
</dbReference>
<dbReference type="GO" id="GO:0003743">
    <property type="term" value="F:translation initiation factor activity"/>
    <property type="evidence" value="ECO:0007669"/>
    <property type="project" value="UniProtKB-KW"/>
</dbReference>
<keyword evidence="6" id="KW-0342">GTP-binding</keyword>
<dbReference type="PANTHER" id="PTHR42854">
    <property type="entry name" value="EUKARYOTIC TRANSLATION INITIATION FACTOR 2 SUBUNIT 3 FAMILY MEMBER"/>
    <property type="match status" value="1"/>
</dbReference>
<dbReference type="InterPro" id="IPR000795">
    <property type="entry name" value="T_Tr_GTP-bd_dom"/>
</dbReference>
<keyword evidence="5" id="KW-0648">Protein biosynthesis</keyword>
<dbReference type="GO" id="GO:0005525">
    <property type="term" value="F:GTP binding"/>
    <property type="evidence" value="ECO:0007669"/>
    <property type="project" value="UniProtKB-KW"/>
</dbReference>
<sequence length="411" mass="45317">MLDQIKHSVINIGTLGHIDHGKTSLVQALTHQWTDRDSESLKRNMTIRLGYADTIINECEDSKGNKVYTVNDKYEGCKNAPVPFMRISILDAPGHETLMATAIASANLINALLFVIAANEPCPMPQTKEHLMIINLLGIKDVIIVQTKIDIVGEKAAEENYKQIKEFIKGSIIEDAPIIPVVSTKNINIDVLLKKIVEMPKPKFDENQDPFMYIARSFDVNKPGKKINKLVGGVIGGTLIRGKLNPGDTIEIRPGIKVSSPNQKREVYKPVITKIVEIDNGSDKLDYALPGGLIGISTLMDPQFSKADGLVGNVAGFPDKLPPVINSMNIAYHSLNRPDMHDNAFSVNEPVILSIGTLTVVGYVEKVRKNSIEISIKHPVCAESGQKIAIMRNINKRWKLTGYATLEKPKD</sequence>
<comment type="catalytic activity">
    <reaction evidence="7">
        <text>GTP + H2O = GDP + phosphate + H(+)</text>
        <dbReference type="Rhea" id="RHEA:19669"/>
        <dbReference type="ChEBI" id="CHEBI:15377"/>
        <dbReference type="ChEBI" id="CHEBI:15378"/>
        <dbReference type="ChEBI" id="CHEBI:37565"/>
        <dbReference type="ChEBI" id="CHEBI:43474"/>
        <dbReference type="ChEBI" id="CHEBI:58189"/>
        <dbReference type="EC" id="3.6.5.3"/>
    </reaction>
</comment>
<name>A0A218NML4_9ARCH</name>
<feature type="domain" description="Tr-type G" evidence="8">
    <location>
        <begin position="7"/>
        <end position="203"/>
    </location>
</feature>
<dbReference type="EC" id="3.6.5.3" evidence="1"/>
<proteinExistence type="predicted"/>
<evidence type="ECO:0000256" key="3">
    <source>
        <dbReference type="ARBA" id="ARBA00022741"/>
    </source>
</evidence>
<dbReference type="EMBL" id="CP019964">
    <property type="protein sequence ID" value="ASI13703.1"/>
    <property type="molecule type" value="Genomic_DNA"/>
</dbReference>
<dbReference type="GO" id="GO:0000049">
    <property type="term" value="F:tRNA binding"/>
    <property type="evidence" value="ECO:0007669"/>
    <property type="project" value="InterPro"/>
</dbReference>
<evidence type="ECO:0000256" key="1">
    <source>
        <dbReference type="ARBA" id="ARBA00011986"/>
    </source>
</evidence>
<dbReference type="Proteomes" id="UP000197679">
    <property type="component" value="Chromosome"/>
</dbReference>